<accession>A0ABN2A1F3</accession>
<dbReference type="Gene3D" id="3.30.450.40">
    <property type="match status" value="1"/>
</dbReference>
<dbReference type="InterPro" id="IPR029016">
    <property type="entry name" value="GAF-like_dom_sf"/>
</dbReference>
<dbReference type="InterPro" id="IPR036388">
    <property type="entry name" value="WH-like_DNA-bd_sf"/>
</dbReference>
<comment type="caution">
    <text evidence="7">The sequence shown here is derived from an EMBL/GenBank/DDBJ whole genome shotgun (WGS) entry which is preliminary data.</text>
</comment>
<dbReference type="InterPro" id="IPR005471">
    <property type="entry name" value="Tscrpt_reg_IclR_N"/>
</dbReference>
<keyword evidence="2" id="KW-0238">DNA-binding</keyword>
<dbReference type="Pfam" id="PF09339">
    <property type="entry name" value="HTH_IclR"/>
    <property type="match status" value="1"/>
</dbReference>
<dbReference type="InterPro" id="IPR036390">
    <property type="entry name" value="WH_DNA-bd_sf"/>
</dbReference>
<dbReference type="SUPFAM" id="SSF55781">
    <property type="entry name" value="GAF domain-like"/>
    <property type="match status" value="1"/>
</dbReference>
<evidence type="ECO:0000256" key="2">
    <source>
        <dbReference type="ARBA" id="ARBA00023125"/>
    </source>
</evidence>
<evidence type="ECO:0008006" key="9">
    <source>
        <dbReference type="Google" id="ProtNLM"/>
    </source>
</evidence>
<dbReference type="PANTHER" id="PTHR30136:SF35">
    <property type="entry name" value="HTH-TYPE TRANSCRIPTIONAL REGULATOR RV1719"/>
    <property type="match status" value="1"/>
</dbReference>
<dbReference type="PROSITE" id="PS51078">
    <property type="entry name" value="ICLR_ED"/>
    <property type="match status" value="1"/>
</dbReference>
<feature type="domain" description="HTH iclR-type" evidence="5">
    <location>
        <begin position="9"/>
        <end position="68"/>
    </location>
</feature>
<dbReference type="SUPFAM" id="SSF46785">
    <property type="entry name" value="Winged helix' DNA-binding domain"/>
    <property type="match status" value="1"/>
</dbReference>
<dbReference type="SMART" id="SM00346">
    <property type="entry name" value="HTH_ICLR"/>
    <property type="match status" value="1"/>
</dbReference>
<evidence type="ECO:0000259" key="5">
    <source>
        <dbReference type="PROSITE" id="PS51077"/>
    </source>
</evidence>
<dbReference type="RefSeq" id="WP_141006573.1">
    <property type="nucleotide sequence ID" value="NZ_BAAAOR010000008.1"/>
</dbReference>
<evidence type="ECO:0000313" key="8">
    <source>
        <dbReference type="Proteomes" id="UP001500842"/>
    </source>
</evidence>
<keyword evidence="8" id="KW-1185">Reference proteome</keyword>
<feature type="region of interest" description="Disordered" evidence="4">
    <location>
        <begin position="248"/>
        <end position="269"/>
    </location>
</feature>
<dbReference type="Gene3D" id="1.10.10.10">
    <property type="entry name" value="Winged helix-like DNA-binding domain superfamily/Winged helix DNA-binding domain"/>
    <property type="match status" value="1"/>
</dbReference>
<gene>
    <name evidence="7" type="ORF">GCM10009788_12070</name>
</gene>
<protein>
    <recommendedName>
        <fullName evidence="9">IclR family transcriptional regulator</fullName>
    </recommendedName>
</protein>
<evidence type="ECO:0000313" key="7">
    <source>
        <dbReference type="EMBL" id="GAA1509308.1"/>
    </source>
</evidence>
<evidence type="ECO:0000256" key="1">
    <source>
        <dbReference type="ARBA" id="ARBA00023015"/>
    </source>
</evidence>
<sequence>MAQQRNGQVAAVAKAATLLDALARNEAATAIELARASAVDRTTVHRLLTTLEPTGLVQRSGSTWRLGSGAVGLGGAYVDQSALRRAALPYAIDLQRTLRERRAVISIDVLSGTEMLVVERLWNRRTPLATILDVGNRVSVTGSASGLAVLAALGEEGIAGDPALGELVESSAPAVRAGVERARARQGLAILSAGVRPDLDAMAVAVIGPAGAPIGSLVVAGQDISDHHATSDTARTLLIAARRASHELRTNSARAASRHEATRRRRRAE</sequence>
<proteinExistence type="predicted"/>
<name>A0ABN2A1F3_9ACTN</name>
<dbReference type="PROSITE" id="PS51077">
    <property type="entry name" value="HTH_ICLR"/>
    <property type="match status" value="1"/>
</dbReference>
<keyword evidence="1" id="KW-0805">Transcription regulation</keyword>
<feature type="domain" description="IclR-ED" evidence="6">
    <location>
        <begin position="69"/>
        <end position="250"/>
    </location>
</feature>
<organism evidence="7 8">
    <name type="scientific">Nocardioides humi</name>
    <dbReference type="NCBI Taxonomy" id="449461"/>
    <lineage>
        <taxon>Bacteria</taxon>
        <taxon>Bacillati</taxon>
        <taxon>Actinomycetota</taxon>
        <taxon>Actinomycetes</taxon>
        <taxon>Propionibacteriales</taxon>
        <taxon>Nocardioidaceae</taxon>
        <taxon>Nocardioides</taxon>
    </lineage>
</organism>
<dbReference type="EMBL" id="BAAAOR010000008">
    <property type="protein sequence ID" value="GAA1509308.1"/>
    <property type="molecule type" value="Genomic_DNA"/>
</dbReference>
<dbReference type="InterPro" id="IPR050707">
    <property type="entry name" value="HTH_MetabolicPath_Reg"/>
</dbReference>
<keyword evidence="3" id="KW-0804">Transcription</keyword>
<dbReference type="InterPro" id="IPR014757">
    <property type="entry name" value="Tscrpt_reg_IclR_C"/>
</dbReference>
<evidence type="ECO:0000256" key="3">
    <source>
        <dbReference type="ARBA" id="ARBA00023163"/>
    </source>
</evidence>
<evidence type="ECO:0000256" key="4">
    <source>
        <dbReference type="SAM" id="MobiDB-lite"/>
    </source>
</evidence>
<dbReference type="Proteomes" id="UP001500842">
    <property type="component" value="Unassembled WGS sequence"/>
</dbReference>
<evidence type="ECO:0000259" key="6">
    <source>
        <dbReference type="PROSITE" id="PS51078"/>
    </source>
</evidence>
<dbReference type="PANTHER" id="PTHR30136">
    <property type="entry name" value="HELIX-TURN-HELIX TRANSCRIPTIONAL REGULATOR, ICLR FAMILY"/>
    <property type="match status" value="1"/>
</dbReference>
<reference evidence="7 8" key="1">
    <citation type="journal article" date="2019" name="Int. J. Syst. Evol. Microbiol.">
        <title>The Global Catalogue of Microorganisms (GCM) 10K type strain sequencing project: providing services to taxonomists for standard genome sequencing and annotation.</title>
        <authorList>
            <consortium name="The Broad Institute Genomics Platform"/>
            <consortium name="The Broad Institute Genome Sequencing Center for Infectious Disease"/>
            <person name="Wu L."/>
            <person name="Ma J."/>
        </authorList>
    </citation>
    <scope>NUCLEOTIDE SEQUENCE [LARGE SCALE GENOMIC DNA]</scope>
    <source>
        <strain evidence="7 8">JCM 14942</strain>
    </source>
</reference>